<dbReference type="EMBL" id="VSSQ01004193">
    <property type="protein sequence ID" value="MPM24138.1"/>
    <property type="molecule type" value="Genomic_DNA"/>
</dbReference>
<comment type="caution">
    <text evidence="2">The sequence shown here is derived from an EMBL/GenBank/DDBJ whole genome shotgun (WGS) entry which is preliminary data.</text>
</comment>
<proteinExistence type="predicted"/>
<organism evidence="2">
    <name type="scientific">bioreactor metagenome</name>
    <dbReference type="NCBI Taxonomy" id="1076179"/>
    <lineage>
        <taxon>unclassified sequences</taxon>
        <taxon>metagenomes</taxon>
        <taxon>ecological metagenomes</taxon>
    </lineage>
</organism>
<keyword evidence="1" id="KW-1133">Transmembrane helix</keyword>
<protein>
    <submittedName>
        <fullName evidence="2">Uncharacterized protein</fullName>
    </submittedName>
</protein>
<sequence>MEGAEERRQIVGVGLAADRSARRRFVRWTGLSATGPSTSAVIEGIMILVAVAFILWTSVVLSSTRSSWRTWASGWHSVVASAVNGAVAVAVVLMRAACAA</sequence>
<feature type="transmembrane region" description="Helical" evidence="1">
    <location>
        <begin position="73"/>
        <end position="94"/>
    </location>
</feature>
<reference evidence="2" key="1">
    <citation type="submission" date="2019-08" db="EMBL/GenBank/DDBJ databases">
        <authorList>
            <person name="Kucharzyk K."/>
            <person name="Murdoch R.W."/>
            <person name="Higgins S."/>
            <person name="Loffler F."/>
        </authorList>
    </citation>
    <scope>NUCLEOTIDE SEQUENCE</scope>
</reference>
<keyword evidence="1" id="KW-0812">Transmembrane</keyword>
<evidence type="ECO:0000313" key="2">
    <source>
        <dbReference type="EMBL" id="MPM24138.1"/>
    </source>
</evidence>
<name>A0A644Y862_9ZZZZ</name>
<keyword evidence="1" id="KW-0472">Membrane</keyword>
<evidence type="ECO:0000256" key="1">
    <source>
        <dbReference type="SAM" id="Phobius"/>
    </source>
</evidence>
<accession>A0A644Y862</accession>
<gene>
    <name evidence="2" type="ORF">SDC9_70619</name>
</gene>
<dbReference type="AlphaFoldDB" id="A0A644Y862"/>
<feature type="transmembrane region" description="Helical" evidence="1">
    <location>
        <begin position="40"/>
        <end position="61"/>
    </location>
</feature>